<evidence type="ECO:0000313" key="2">
    <source>
        <dbReference type="Proteomes" id="UP000292085"/>
    </source>
</evidence>
<gene>
    <name evidence="1" type="ORF">EWE75_24445</name>
</gene>
<proteinExistence type="predicted"/>
<keyword evidence="2" id="KW-1185">Reference proteome</keyword>
<reference evidence="1 2" key="1">
    <citation type="submission" date="2019-02" db="EMBL/GenBank/DDBJ databases">
        <authorList>
            <person name="Li Y."/>
        </authorList>
    </citation>
    <scope>NUCLEOTIDE SEQUENCE [LARGE SCALE GENOMIC DNA]</scope>
    <source>
        <strain evidence="1 2">3-7</strain>
    </source>
</reference>
<comment type="caution">
    <text evidence="1">The sequence shown here is derived from an EMBL/GenBank/DDBJ whole genome shotgun (WGS) entry which is preliminary data.</text>
</comment>
<accession>A0A4Q6XMR5</accession>
<name>A0A4Q6XMR5_9SPHN</name>
<organism evidence="1 2">
    <name type="scientific">Sphingomonas populi</name>
    <dbReference type="NCBI Taxonomy" id="2484750"/>
    <lineage>
        <taxon>Bacteria</taxon>
        <taxon>Pseudomonadati</taxon>
        <taxon>Pseudomonadota</taxon>
        <taxon>Alphaproteobacteria</taxon>
        <taxon>Sphingomonadales</taxon>
        <taxon>Sphingomonadaceae</taxon>
        <taxon>Sphingomonas</taxon>
    </lineage>
</organism>
<dbReference type="EMBL" id="SGIS01000131">
    <property type="protein sequence ID" value="RZF58612.1"/>
    <property type="molecule type" value="Genomic_DNA"/>
</dbReference>
<protein>
    <submittedName>
        <fullName evidence="1">Uncharacterized protein</fullName>
    </submittedName>
</protein>
<evidence type="ECO:0000313" key="1">
    <source>
        <dbReference type="EMBL" id="RZF58612.1"/>
    </source>
</evidence>
<dbReference type="RefSeq" id="WP_130160616.1">
    <property type="nucleotide sequence ID" value="NZ_SGIS01000131.1"/>
</dbReference>
<sequence>MPEARIPSQSSTAVRIDIAAIFVSLELSQSKWLVTSISPGGGARVSQSILPAGDVASLLKRLGDLKRQTRDRVGGDFPIITIQEAGLV</sequence>
<dbReference type="OrthoDB" id="7459855at2"/>
<dbReference type="Proteomes" id="UP000292085">
    <property type="component" value="Unassembled WGS sequence"/>
</dbReference>
<dbReference type="AlphaFoldDB" id="A0A4Q6XMR5"/>